<feature type="transmembrane region" description="Helical" evidence="1">
    <location>
        <begin position="34"/>
        <end position="54"/>
    </location>
</feature>
<dbReference type="EMBL" id="FUKI01000095">
    <property type="protein sequence ID" value="SJM91797.1"/>
    <property type="molecule type" value="Genomic_DNA"/>
</dbReference>
<dbReference type="Proteomes" id="UP000195667">
    <property type="component" value="Unassembled WGS sequence"/>
</dbReference>
<sequence>MLALFLLVAIVTFIALAFLFYFTAMSSSEDHRRLFVQVYLTMLALLAMGTYLLSPNTATPSSNMVKAQISDTLKPAFVKENRYV</sequence>
<name>A0A1R4H6K7_9GAMM</name>
<protein>
    <submittedName>
        <fullName evidence="2">Uncharacterized protein</fullName>
    </submittedName>
</protein>
<organism evidence="2 3">
    <name type="scientific">Crenothrix polyspora</name>
    <dbReference type="NCBI Taxonomy" id="360316"/>
    <lineage>
        <taxon>Bacteria</taxon>
        <taxon>Pseudomonadati</taxon>
        <taxon>Pseudomonadota</taxon>
        <taxon>Gammaproteobacteria</taxon>
        <taxon>Methylococcales</taxon>
        <taxon>Crenotrichaceae</taxon>
        <taxon>Crenothrix</taxon>
    </lineage>
</organism>
<keyword evidence="1" id="KW-1133">Transmembrane helix</keyword>
<dbReference type="RefSeq" id="WP_087143115.1">
    <property type="nucleotide sequence ID" value="NZ_FUKI01000095.1"/>
</dbReference>
<evidence type="ECO:0000313" key="2">
    <source>
        <dbReference type="EMBL" id="SJM91797.1"/>
    </source>
</evidence>
<evidence type="ECO:0000256" key="1">
    <source>
        <dbReference type="SAM" id="Phobius"/>
    </source>
</evidence>
<feature type="transmembrane region" description="Helical" evidence="1">
    <location>
        <begin position="6"/>
        <end position="22"/>
    </location>
</feature>
<accession>A0A1R4H6K7</accession>
<keyword evidence="1" id="KW-0812">Transmembrane</keyword>
<dbReference type="AlphaFoldDB" id="A0A1R4H6K7"/>
<keyword evidence="3" id="KW-1185">Reference proteome</keyword>
<proteinExistence type="predicted"/>
<evidence type="ECO:0000313" key="3">
    <source>
        <dbReference type="Proteomes" id="UP000195667"/>
    </source>
</evidence>
<keyword evidence="1" id="KW-0472">Membrane</keyword>
<reference evidence="3" key="1">
    <citation type="submission" date="2017-02" db="EMBL/GenBank/DDBJ databases">
        <authorList>
            <person name="Daims H."/>
        </authorList>
    </citation>
    <scope>NUCLEOTIDE SEQUENCE [LARGE SCALE GENOMIC DNA]</scope>
</reference>
<gene>
    <name evidence="2" type="ORF">CRENPOLYSF1_210006</name>
</gene>